<protein>
    <submittedName>
        <fullName evidence="1">Uncharacterized protein</fullName>
    </submittedName>
</protein>
<accession>A0ABC8TLA5</accession>
<dbReference type="AlphaFoldDB" id="A0ABC8TLA5"/>
<keyword evidence="2" id="KW-1185">Reference proteome</keyword>
<evidence type="ECO:0000313" key="2">
    <source>
        <dbReference type="Proteomes" id="UP001642360"/>
    </source>
</evidence>
<proteinExistence type="predicted"/>
<sequence length="112" mass="12098">MAKVRASDIQGKTLTGESLEGWTGRKWMCRTRGTRRLKLGASPTAMIFTIPVVVERTLVVGPTHKSFRLLISSSHIGGSNGEINGGGLLFMAKYKAQEMSKGIYQGKLISSG</sequence>
<comment type="caution">
    <text evidence="1">The sequence shown here is derived from an EMBL/GenBank/DDBJ whole genome shotgun (WGS) entry which is preliminary data.</text>
</comment>
<gene>
    <name evidence="1" type="ORF">ILEXP_LOCUS37031</name>
</gene>
<evidence type="ECO:0000313" key="1">
    <source>
        <dbReference type="EMBL" id="CAK9167744.1"/>
    </source>
</evidence>
<reference evidence="1 2" key="1">
    <citation type="submission" date="2024-02" db="EMBL/GenBank/DDBJ databases">
        <authorList>
            <person name="Vignale AGUSTIN F."/>
            <person name="Sosa J E."/>
            <person name="Modenutti C."/>
        </authorList>
    </citation>
    <scope>NUCLEOTIDE SEQUENCE [LARGE SCALE GENOMIC DNA]</scope>
</reference>
<dbReference type="EMBL" id="CAUOFW020004913">
    <property type="protein sequence ID" value="CAK9167744.1"/>
    <property type="molecule type" value="Genomic_DNA"/>
</dbReference>
<name>A0ABC8TLA5_9AQUA</name>
<organism evidence="1 2">
    <name type="scientific">Ilex paraguariensis</name>
    <name type="common">yerba mate</name>
    <dbReference type="NCBI Taxonomy" id="185542"/>
    <lineage>
        <taxon>Eukaryota</taxon>
        <taxon>Viridiplantae</taxon>
        <taxon>Streptophyta</taxon>
        <taxon>Embryophyta</taxon>
        <taxon>Tracheophyta</taxon>
        <taxon>Spermatophyta</taxon>
        <taxon>Magnoliopsida</taxon>
        <taxon>eudicotyledons</taxon>
        <taxon>Gunneridae</taxon>
        <taxon>Pentapetalae</taxon>
        <taxon>asterids</taxon>
        <taxon>campanulids</taxon>
        <taxon>Aquifoliales</taxon>
        <taxon>Aquifoliaceae</taxon>
        <taxon>Ilex</taxon>
    </lineage>
</organism>
<dbReference type="Proteomes" id="UP001642360">
    <property type="component" value="Unassembled WGS sequence"/>
</dbReference>